<sequence>MAPESLAGFPTPVVVLWIVAATGWGAVLAGLHAGLPEGTRGPAVFAHVLTAPTALLVPSLVGYGALPLTVGVAAVWWSLTLTTGFRPRRLVATGGWGRLALFLVVAALGMTAGTHLIL</sequence>
<dbReference type="RefSeq" id="WP_161104151.1">
    <property type="nucleotide sequence ID" value="NZ_JBHLYI010000004.1"/>
</dbReference>
<comment type="caution">
    <text evidence="2">The sequence shown here is derived from an EMBL/GenBank/DDBJ whole genome shotgun (WGS) entry which is preliminary data.</text>
</comment>
<accession>A0A6I4WG25</accession>
<protein>
    <submittedName>
        <fullName evidence="2">Uncharacterized protein</fullName>
    </submittedName>
</protein>
<keyword evidence="1" id="KW-0472">Membrane</keyword>
<evidence type="ECO:0000313" key="2">
    <source>
        <dbReference type="EMBL" id="MXQ65944.1"/>
    </source>
</evidence>
<name>A0A6I4WG25_9ACTN</name>
<keyword evidence="1" id="KW-0812">Transmembrane</keyword>
<dbReference type="OrthoDB" id="3482359at2"/>
<dbReference type="Proteomes" id="UP000431901">
    <property type="component" value="Unassembled WGS sequence"/>
</dbReference>
<dbReference type="EMBL" id="WUTW01000003">
    <property type="protein sequence ID" value="MXQ65944.1"/>
    <property type="molecule type" value="Genomic_DNA"/>
</dbReference>
<dbReference type="AlphaFoldDB" id="A0A6I4WG25"/>
<feature type="transmembrane region" description="Helical" evidence="1">
    <location>
        <begin position="12"/>
        <end position="35"/>
    </location>
</feature>
<gene>
    <name evidence="2" type="ORF">GQ466_18140</name>
</gene>
<evidence type="ECO:0000256" key="1">
    <source>
        <dbReference type="SAM" id="Phobius"/>
    </source>
</evidence>
<feature type="transmembrane region" description="Helical" evidence="1">
    <location>
        <begin position="55"/>
        <end position="79"/>
    </location>
</feature>
<reference evidence="2 3" key="1">
    <citation type="submission" date="2019-12" db="EMBL/GenBank/DDBJ databases">
        <title>Nocardia macrotermitis sp. nov. and Nocardia aurantia sp. nov., isolated from the gut of the fungus growing-termite Macrotermes natalensis.</title>
        <authorList>
            <person name="Christine B."/>
            <person name="Rene B."/>
        </authorList>
    </citation>
    <scope>NUCLEOTIDE SEQUENCE [LARGE SCALE GENOMIC DNA]</scope>
    <source>
        <strain evidence="2 3">DSM 102126</strain>
    </source>
</reference>
<proteinExistence type="predicted"/>
<keyword evidence="1" id="KW-1133">Transmembrane helix</keyword>
<evidence type="ECO:0000313" key="3">
    <source>
        <dbReference type="Proteomes" id="UP000431901"/>
    </source>
</evidence>
<feature type="transmembrane region" description="Helical" evidence="1">
    <location>
        <begin position="99"/>
        <end position="117"/>
    </location>
</feature>
<organism evidence="2 3">
    <name type="scientific">Actinomadura rayongensis</name>
    <dbReference type="NCBI Taxonomy" id="1429076"/>
    <lineage>
        <taxon>Bacteria</taxon>
        <taxon>Bacillati</taxon>
        <taxon>Actinomycetota</taxon>
        <taxon>Actinomycetes</taxon>
        <taxon>Streptosporangiales</taxon>
        <taxon>Thermomonosporaceae</taxon>
        <taxon>Actinomadura</taxon>
    </lineage>
</organism>
<keyword evidence="3" id="KW-1185">Reference proteome</keyword>